<dbReference type="InterPro" id="IPR014722">
    <property type="entry name" value="Rib_uL2_dom2"/>
</dbReference>
<dbReference type="InterPro" id="IPR008991">
    <property type="entry name" value="Translation_prot_SH3-like_sf"/>
</dbReference>
<name>A0A2M7H2D8_9BACT</name>
<dbReference type="InterPro" id="IPR013852">
    <property type="entry name" value="Transl_elong_P/YeiP_CS"/>
</dbReference>
<dbReference type="GO" id="GO:0005829">
    <property type="term" value="C:cytosol"/>
    <property type="evidence" value="ECO:0007669"/>
    <property type="project" value="UniProtKB-ARBA"/>
</dbReference>
<keyword evidence="4 7" id="KW-0963">Cytoplasm</keyword>
<proteinExistence type="inferred from homology"/>
<comment type="subcellular location">
    <subcellularLocation>
        <location evidence="1 7">Cytoplasm</location>
    </subcellularLocation>
</comment>
<dbReference type="CDD" id="cd05794">
    <property type="entry name" value="S1_EF-P_repeat_2"/>
    <property type="match status" value="1"/>
</dbReference>
<evidence type="ECO:0000259" key="11">
    <source>
        <dbReference type="SMART" id="SM01185"/>
    </source>
</evidence>
<dbReference type="FunFam" id="2.40.50.140:FF:000004">
    <property type="entry name" value="Elongation factor P"/>
    <property type="match status" value="1"/>
</dbReference>
<evidence type="ECO:0000313" key="12">
    <source>
        <dbReference type="EMBL" id="PIW36405.1"/>
    </source>
</evidence>
<keyword evidence="6 7" id="KW-0648">Protein biosynthesis</keyword>
<dbReference type="PANTHER" id="PTHR30053">
    <property type="entry name" value="ELONGATION FACTOR P"/>
    <property type="match status" value="1"/>
</dbReference>
<dbReference type="PIRSF" id="PIRSF005901">
    <property type="entry name" value="EF-P"/>
    <property type="match status" value="1"/>
</dbReference>
<dbReference type="InterPro" id="IPR020599">
    <property type="entry name" value="Transl_elong_fac_P/YeiP"/>
</dbReference>
<dbReference type="Pfam" id="PF09285">
    <property type="entry name" value="Elong-fact-P_C"/>
    <property type="match status" value="1"/>
</dbReference>
<keyword evidence="5 7" id="KW-0251">Elongation factor</keyword>
<dbReference type="EMBL" id="PFGC01000057">
    <property type="protein sequence ID" value="PIW36405.1"/>
    <property type="molecule type" value="Genomic_DNA"/>
</dbReference>
<dbReference type="FunFam" id="2.30.30.30:FF:000003">
    <property type="entry name" value="Elongation factor P"/>
    <property type="match status" value="1"/>
</dbReference>
<dbReference type="CDD" id="cd04470">
    <property type="entry name" value="S1_EF-P_repeat_1"/>
    <property type="match status" value="1"/>
</dbReference>
<dbReference type="InterPro" id="IPR015365">
    <property type="entry name" value="Elong-fact-P_C"/>
</dbReference>
<dbReference type="PANTHER" id="PTHR30053:SF12">
    <property type="entry name" value="ELONGATION FACTOR P (EF-P) FAMILY PROTEIN"/>
    <property type="match status" value="1"/>
</dbReference>
<dbReference type="GO" id="GO:0043043">
    <property type="term" value="P:peptide biosynthetic process"/>
    <property type="evidence" value="ECO:0007669"/>
    <property type="project" value="InterPro"/>
</dbReference>
<evidence type="ECO:0000256" key="4">
    <source>
        <dbReference type="ARBA" id="ARBA00022490"/>
    </source>
</evidence>
<dbReference type="InterPro" id="IPR012340">
    <property type="entry name" value="NA-bd_OB-fold"/>
</dbReference>
<evidence type="ECO:0000256" key="5">
    <source>
        <dbReference type="ARBA" id="ARBA00022768"/>
    </source>
</evidence>
<evidence type="ECO:0000256" key="1">
    <source>
        <dbReference type="ARBA" id="ARBA00004496"/>
    </source>
</evidence>
<dbReference type="Gene3D" id="2.30.30.30">
    <property type="match status" value="1"/>
</dbReference>
<dbReference type="FunFam" id="2.40.50.140:FF:000009">
    <property type="entry name" value="Elongation factor P"/>
    <property type="match status" value="1"/>
</dbReference>
<evidence type="ECO:0000313" key="13">
    <source>
        <dbReference type="Proteomes" id="UP000230292"/>
    </source>
</evidence>
<evidence type="ECO:0000256" key="2">
    <source>
        <dbReference type="ARBA" id="ARBA00004815"/>
    </source>
</evidence>
<protein>
    <recommendedName>
        <fullName evidence="7 8">Elongation factor P</fullName>
        <shortName evidence="7">EF-P</shortName>
    </recommendedName>
</protein>
<dbReference type="SMART" id="SM01185">
    <property type="entry name" value="EFP"/>
    <property type="match status" value="1"/>
</dbReference>
<comment type="caution">
    <text evidence="12">The sequence shown here is derived from an EMBL/GenBank/DDBJ whole genome shotgun (WGS) entry which is preliminary data.</text>
</comment>
<dbReference type="AlphaFoldDB" id="A0A2M7H2D8"/>
<gene>
    <name evidence="7 12" type="primary">efp</name>
    <name evidence="12" type="ORF">COW24_05595</name>
</gene>
<evidence type="ECO:0000256" key="9">
    <source>
        <dbReference type="RuleBase" id="RU004389"/>
    </source>
</evidence>
<dbReference type="NCBIfam" id="NF001810">
    <property type="entry name" value="PRK00529.1"/>
    <property type="match status" value="1"/>
</dbReference>
<evidence type="ECO:0000256" key="6">
    <source>
        <dbReference type="ARBA" id="ARBA00022917"/>
    </source>
</evidence>
<dbReference type="InterPro" id="IPR011768">
    <property type="entry name" value="Transl_elongation_fac_P"/>
</dbReference>
<dbReference type="SUPFAM" id="SSF50104">
    <property type="entry name" value="Translation proteins SH3-like domain"/>
    <property type="match status" value="1"/>
</dbReference>
<feature type="domain" description="Translation elongation factor P/YeiP central" evidence="11">
    <location>
        <begin position="67"/>
        <end position="121"/>
    </location>
</feature>
<dbReference type="UniPathway" id="UPA00345"/>
<reference evidence="12 13" key="1">
    <citation type="submission" date="2017-09" db="EMBL/GenBank/DDBJ databases">
        <title>Depth-based differentiation of microbial function through sediment-hosted aquifers and enrichment of novel symbionts in the deep terrestrial subsurface.</title>
        <authorList>
            <person name="Probst A.J."/>
            <person name="Ladd B."/>
            <person name="Jarett J.K."/>
            <person name="Geller-Mcgrath D.E."/>
            <person name="Sieber C.M."/>
            <person name="Emerson J.B."/>
            <person name="Anantharaman K."/>
            <person name="Thomas B.C."/>
            <person name="Malmstrom R."/>
            <person name="Stieglmeier M."/>
            <person name="Klingl A."/>
            <person name="Woyke T."/>
            <person name="Ryan C.M."/>
            <person name="Banfield J.F."/>
        </authorList>
    </citation>
    <scope>NUCLEOTIDE SEQUENCE [LARGE SCALE GENOMIC DNA]</scope>
    <source>
        <strain evidence="12">CG15_BIG_FIL_POST_REV_8_21_14_020_45_12</strain>
    </source>
</reference>
<dbReference type="GO" id="GO:0003746">
    <property type="term" value="F:translation elongation factor activity"/>
    <property type="evidence" value="ECO:0007669"/>
    <property type="project" value="UniProtKB-UniRule"/>
</dbReference>
<dbReference type="Gene3D" id="2.40.50.140">
    <property type="entry name" value="Nucleic acid-binding proteins"/>
    <property type="match status" value="2"/>
</dbReference>
<comment type="function">
    <text evidence="7">Involved in peptide bond synthesis. Stimulates efficient translation and peptide-bond synthesis on native or reconstituted 70S ribosomes in vitro. Probably functions indirectly by altering the affinity of the ribosome for aminoacyl-tRNA, thus increasing their reactivity as acceptors for peptidyl transferase.</text>
</comment>
<feature type="domain" description="Elongation factor P C-terminal" evidence="10">
    <location>
        <begin position="129"/>
        <end position="184"/>
    </location>
</feature>
<dbReference type="NCBIfam" id="TIGR00038">
    <property type="entry name" value="efp"/>
    <property type="match status" value="1"/>
</dbReference>
<evidence type="ECO:0000256" key="3">
    <source>
        <dbReference type="ARBA" id="ARBA00009479"/>
    </source>
</evidence>
<dbReference type="Pfam" id="PF08207">
    <property type="entry name" value="EFP_N"/>
    <property type="match status" value="1"/>
</dbReference>
<dbReference type="Proteomes" id="UP000230292">
    <property type="component" value="Unassembled WGS sequence"/>
</dbReference>
<organism evidence="12 13">
    <name type="scientific">Candidatus Kerfeldbacteria bacterium CG15_BIG_FIL_POST_REV_8_21_14_020_45_12</name>
    <dbReference type="NCBI Taxonomy" id="2014247"/>
    <lineage>
        <taxon>Bacteria</taxon>
        <taxon>Candidatus Kerfeldiibacteriota</taxon>
    </lineage>
</organism>
<dbReference type="HAMAP" id="MF_00141">
    <property type="entry name" value="EF_P"/>
    <property type="match status" value="1"/>
</dbReference>
<dbReference type="InterPro" id="IPR013185">
    <property type="entry name" value="Transl_elong_KOW-like"/>
</dbReference>
<dbReference type="Pfam" id="PF01132">
    <property type="entry name" value="EFP"/>
    <property type="match status" value="1"/>
</dbReference>
<comment type="pathway">
    <text evidence="2 7">Protein biosynthesis; polypeptide chain elongation.</text>
</comment>
<dbReference type="SUPFAM" id="SSF50249">
    <property type="entry name" value="Nucleic acid-binding proteins"/>
    <property type="match status" value="2"/>
</dbReference>
<sequence length="187" mass="20811">MYSISDIKVGTVVTWNGEPYVVTRTEHSKQARSAAVLRVKMKNLIGGQVLDNTFQQSDTIEEADLERKKANYQYNDGENFTFMDNETYDQFELTAQSVGDVANYIKEGQDVDILFFEGKPVSISVPAKVELMVTEAPPGIKGDTAGNVTKKVTLETGYEVAVPLFINEGQKIRVNTDTGLYVERVND</sequence>
<dbReference type="InterPro" id="IPR001059">
    <property type="entry name" value="Transl_elong_P/YeiP_cen"/>
</dbReference>
<comment type="similarity">
    <text evidence="3 7 9">Belongs to the elongation factor P family.</text>
</comment>
<accession>A0A2M7H2D8</accession>
<evidence type="ECO:0000256" key="7">
    <source>
        <dbReference type="HAMAP-Rule" id="MF_00141"/>
    </source>
</evidence>
<dbReference type="PROSITE" id="PS01275">
    <property type="entry name" value="EFP"/>
    <property type="match status" value="1"/>
</dbReference>
<evidence type="ECO:0000259" key="10">
    <source>
        <dbReference type="SMART" id="SM00841"/>
    </source>
</evidence>
<evidence type="ECO:0000256" key="8">
    <source>
        <dbReference type="NCBIfam" id="TIGR00038"/>
    </source>
</evidence>
<dbReference type="SMART" id="SM00841">
    <property type="entry name" value="Elong-fact-P_C"/>
    <property type="match status" value="1"/>
</dbReference>